<keyword evidence="1 6" id="KW-0409">Iron storage</keyword>
<dbReference type="GO" id="GO:0008199">
    <property type="term" value="F:ferric iron binding"/>
    <property type="evidence" value="ECO:0007669"/>
    <property type="project" value="InterPro"/>
</dbReference>
<evidence type="ECO:0000256" key="2">
    <source>
        <dbReference type="ARBA" id="ARBA00022723"/>
    </source>
</evidence>
<dbReference type="STRING" id="2074.BG845_03959"/>
<dbReference type="Proteomes" id="UP000194360">
    <property type="component" value="Unassembled WGS sequence"/>
</dbReference>
<dbReference type="SUPFAM" id="SSF47240">
    <property type="entry name" value="Ferritin-like"/>
    <property type="match status" value="1"/>
</dbReference>
<feature type="binding site" evidence="5">
    <location>
        <position position="165"/>
    </location>
    <ligand>
        <name>Fe cation</name>
        <dbReference type="ChEBI" id="CHEBI:24875"/>
        <label>1</label>
    </ligand>
</feature>
<evidence type="ECO:0000256" key="4">
    <source>
        <dbReference type="ARBA" id="ARBA00023004"/>
    </source>
</evidence>
<evidence type="ECO:0000313" key="8">
    <source>
        <dbReference type="EMBL" id="OSY38756.1"/>
    </source>
</evidence>
<dbReference type="InterPro" id="IPR041719">
    <property type="entry name" value="Ferritin_prok"/>
</dbReference>
<dbReference type="PROSITE" id="PS50905">
    <property type="entry name" value="FERRITIN_LIKE"/>
    <property type="match status" value="1"/>
</dbReference>
<feature type="binding site" evidence="5">
    <location>
        <position position="91"/>
    </location>
    <ligand>
        <name>Fe cation</name>
        <dbReference type="ChEBI" id="CHEBI:24875"/>
        <label>1</label>
    </ligand>
</feature>
<evidence type="ECO:0000256" key="1">
    <source>
        <dbReference type="ARBA" id="ARBA00022434"/>
    </source>
</evidence>
<name>A0A1Y2MU86_PSEAH</name>
<keyword evidence="9" id="KW-1185">Reference proteome</keyword>
<dbReference type="PANTHER" id="PTHR11431">
    <property type="entry name" value="FERRITIN"/>
    <property type="match status" value="1"/>
</dbReference>
<keyword evidence="4 5" id="KW-0408">Iron</keyword>
<reference evidence="8 9" key="1">
    <citation type="submission" date="2016-09" db="EMBL/GenBank/DDBJ databases">
        <title>Pseudonocardia autotrophica DSM535, a candidate organism with high potential of specific P450 cytochromes.</title>
        <authorList>
            <person name="Grumaz C."/>
            <person name="Vainshtein Y."/>
            <person name="Kirstahler P."/>
            <person name="Sohn K."/>
        </authorList>
    </citation>
    <scope>NUCLEOTIDE SEQUENCE [LARGE SCALE GENOMIC DNA]</scope>
    <source>
        <strain evidence="8 9">DSM 535</strain>
    </source>
</reference>
<dbReference type="EMBL" id="MIGB01000021">
    <property type="protein sequence ID" value="OSY38756.1"/>
    <property type="molecule type" value="Genomic_DNA"/>
</dbReference>
<dbReference type="InterPro" id="IPR001519">
    <property type="entry name" value="Ferritin"/>
</dbReference>
<dbReference type="InterPro" id="IPR009078">
    <property type="entry name" value="Ferritin-like_SF"/>
</dbReference>
<organism evidence="8 9">
    <name type="scientific">Pseudonocardia autotrophica</name>
    <name type="common">Amycolata autotrophica</name>
    <name type="synonym">Nocardia autotrophica</name>
    <dbReference type="NCBI Taxonomy" id="2074"/>
    <lineage>
        <taxon>Bacteria</taxon>
        <taxon>Bacillati</taxon>
        <taxon>Actinomycetota</taxon>
        <taxon>Actinomycetes</taxon>
        <taxon>Pseudonocardiales</taxon>
        <taxon>Pseudonocardiaceae</taxon>
        <taxon>Pseudonocardia</taxon>
    </lineage>
</organism>
<dbReference type="CDD" id="cd01055">
    <property type="entry name" value="Nonheme_Ferritin"/>
    <property type="match status" value="1"/>
</dbReference>
<protein>
    <recommendedName>
        <fullName evidence="6">Ferritin</fullName>
    </recommendedName>
</protein>
<feature type="binding site" evidence="5">
    <location>
        <position position="132"/>
    </location>
    <ligand>
        <name>Fe cation</name>
        <dbReference type="ChEBI" id="CHEBI:24875"/>
        <label>1</label>
    </ligand>
</feature>
<evidence type="ECO:0000256" key="5">
    <source>
        <dbReference type="PIRSR" id="PIRSR601519-1"/>
    </source>
</evidence>
<sequence>MHRKRAPHLEKGDPLQLRRTSTLECFKLSVIAANLDHMTDETKFHALLRDQVRSEFTASQQYTAIAVWLDDQDLPQLAAHFYAQALEERNHAMSMVQYMLDNDLQATIPGIDAVKNDFSSVEDVVSLALTQEKQVTEQITTLARTARDEGDYLGEQFMQWFLKEQVEEVASMTTLLTIVRRAGDDLFHIEDFVARELAKGEPADATAPAVAGGRV</sequence>
<dbReference type="GO" id="GO:0005829">
    <property type="term" value="C:cytosol"/>
    <property type="evidence" value="ECO:0007669"/>
    <property type="project" value="TreeGrafter"/>
</dbReference>
<dbReference type="InterPro" id="IPR008331">
    <property type="entry name" value="Ferritin_DPS_dom"/>
</dbReference>
<accession>A0A1Y2MU86</accession>
<evidence type="ECO:0000256" key="6">
    <source>
        <dbReference type="RuleBase" id="RU361145"/>
    </source>
</evidence>
<dbReference type="GO" id="GO:0006879">
    <property type="term" value="P:intracellular iron ion homeostasis"/>
    <property type="evidence" value="ECO:0007669"/>
    <property type="project" value="UniProtKB-KW"/>
</dbReference>
<evidence type="ECO:0000259" key="7">
    <source>
        <dbReference type="PROSITE" id="PS50905"/>
    </source>
</evidence>
<dbReference type="GO" id="GO:0008198">
    <property type="term" value="F:ferrous iron binding"/>
    <property type="evidence" value="ECO:0007669"/>
    <property type="project" value="TreeGrafter"/>
</dbReference>
<keyword evidence="3 8" id="KW-0560">Oxidoreductase</keyword>
<feature type="binding site" evidence="5">
    <location>
        <position position="55"/>
    </location>
    <ligand>
        <name>Fe cation</name>
        <dbReference type="ChEBI" id="CHEBI:24875"/>
        <label>1</label>
    </ligand>
</feature>
<dbReference type="PANTHER" id="PTHR11431:SF127">
    <property type="entry name" value="BACTERIAL NON-HEME FERRITIN"/>
    <property type="match status" value="1"/>
</dbReference>
<keyword evidence="2 5" id="KW-0479">Metal-binding</keyword>
<evidence type="ECO:0000313" key="9">
    <source>
        <dbReference type="Proteomes" id="UP000194360"/>
    </source>
</evidence>
<dbReference type="GO" id="GO:0006826">
    <property type="term" value="P:iron ion transport"/>
    <property type="evidence" value="ECO:0007669"/>
    <property type="project" value="InterPro"/>
</dbReference>
<dbReference type="InterPro" id="IPR012347">
    <property type="entry name" value="Ferritin-like"/>
</dbReference>
<dbReference type="Pfam" id="PF00210">
    <property type="entry name" value="Ferritin"/>
    <property type="match status" value="1"/>
</dbReference>
<dbReference type="InterPro" id="IPR009040">
    <property type="entry name" value="Ferritin-like_diiron"/>
</dbReference>
<comment type="caution">
    <text evidence="8">The sequence shown here is derived from an EMBL/GenBank/DDBJ whole genome shotgun (WGS) entry which is preliminary data.</text>
</comment>
<feature type="binding site" evidence="5">
    <location>
        <position position="88"/>
    </location>
    <ligand>
        <name>Fe cation</name>
        <dbReference type="ChEBI" id="CHEBI:24875"/>
        <label>1</label>
    </ligand>
</feature>
<gene>
    <name evidence="8" type="primary">bfrB</name>
    <name evidence="8" type="ORF">BG845_03959</name>
</gene>
<evidence type="ECO:0000256" key="3">
    <source>
        <dbReference type="ARBA" id="ARBA00023002"/>
    </source>
</evidence>
<dbReference type="GO" id="GO:0004322">
    <property type="term" value="F:ferroxidase activity"/>
    <property type="evidence" value="ECO:0007669"/>
    <property type="project" value="TreeGrafter"/>
</dbReference>
<proteinExistence type="predicted"/>
<dbReference type="Gene3D" id="1.20.1260.10">
    <property type="match status" value="1"/>
</dbReference>
<feature type="domain" description="Ferritin-like diiron" evidence="7">
    <location>
        <begin position="38"/>
        <end position="183"/>
    </location>
</feature>
<dbReference type="AlphaFoldDB" id="A0A1Y2MU86"/>